<gene>
    <name evidence="1" type="ORF">FSP39_017563</name>
</gene>
<keyword evidence="2" id="KW-1185">Reference proteome</keyword>
<comment type="caution">
    <text evidence="1">The sequence shown here is derived from an EMBL/GenBank/DDBJ whole genome shotgun (WGS) entry which is preliminary data.</text>
</comment>
<organism evidence="1 2">
    <name type="scientific">Pinctada imbricata</name>
    <name type="common">Atlantic pearl-oyster</name>
    <name type="synonym">Pinctada martensii</name>
    <dbReference type="NCBI Taxonomy" id="66713"/>
    <lineage>
        <taxon>Eukaryota</taxon>
        <taxon>Metazoa</taxon>
        <taxon>Spiralia</taxon>
        <taxon>Lophotrochozoa</taxon>
        <taxon>Mollusca</taxon>
        <taxon>Bivalvia</taxon>
        <taxon>Autobranchia</taxon>
        <taxon>Pteriomorphia</taxon>
        <taxon>Pterioida</taxon>
        <taxon>Pterioidea</taxon>
        <taxon>Pteriidae</taxon>
        <taxon>Pinctada</taxon>
    </lineage>
</organism>
<protein>
    <submittedName>
        <fullName evidence="1">Uncharacterized protein</fullName>
    </submittedName>
</protein>
<proteinExistence type="predicted"/>
<evidence type="ECO:0000313" key="1">
    <source>
        <dbReference type="EMBL" id="KAK3108868.1"/>
    </source>
</evidence>
<dbReference type="AlphaFoldDB" id="A0AA88YMU8"/>
<evidence type="ECO:0000313" key="2">
    <source>
        <dbReference type="Proteomes" id="UP001186944"/>
    </source>
</evidence>
<dbReference type="Proteomes" id="UP001186944">
    <property type="component" value="Unassembled WGS sequence"/>
</dbReference>
<dbReference type="EMBL" id="VSWD01000001">
    <property type="protein sequence ID" value="KAK3108868.1"/>
    <property type="molecule type" value="Genomic_DNA"/>
</dbReference>
<reference evidence="1" key="1">
    <citation type="submission" date="2019-08" db="EMBL/GenBank/DDBJ databases">
        <title>The improved chromosome-level genome for the pearl oyster Pinctada fucata martensii using PacBio sequencing and Hi-C.</title>
        <authorList>
            <person name="Zheng Z."/>
        </authorList>
    </citation>
    <scope>NUCLEOTIDE SEQUENCE</scope>
    <source>
        <strain evidence="1">ZZ-2019</strain>
        <tissue evidence="1">Adductor muscle</tissue>
    </source>
</reference>
<name>A0AA88YMU8_PINIB</name>
<accession>A0AA88YMU8</accession>
<sequence>MSLRRFLTRRGLPDETIKRMEEDKEEQSDNYTIDDLQQLLRKELDFSIGISQSLEDEQNQTSTADRKFDFVENIDDLHNQLIEEIRESNHFFTYDTCKSVGDVVNIESSDDDDDDCDFVRFEVIDNRLQQVSKRKLDQNPLDELFELSNLKFKKSD</sequence>